<dbReference type="EMBL" id="CP117522">
    <property type="protein sequence ID" value="WNF01224.1"/>
    <property type="molecule type" value="Genomic_DNA"/>
</dbReference>
<evidence type="ECO:0000313" key="3">
    <source>
        <dbReference type="Proteomes" id="UP001305606"/>
    </source>
</evidence>
<dbReference type="RefSeq" id="WP_311039547.1">
    <property type="nucleotide sequence ID" value="NZ_CP117522.1"/>
</dbReference>
<dbReference type="Proteomes" id="UP001305606">
    <property type="component" value="Chromosome"/>
</dbReference>
<protein>
    <submittedName>
        <fullName evidence="2">Nuclear transport factor 2 family protein</fullName>
    </submittedName>
</protein>
<evidence type="ECO:0000259" key="1">
    <source>
        <dbReference type="Pfam" id="PF12680"/>
    </source>
</evidence>
<keyword evidence="3" id="KW-1185">Reference proteome</keyword>
<dbReference type="SUPFAM" id="SSF54427">
    <property type="entry name" value="NTF2-like"/>
    <property type="match status" value="1"/>
</dbReference>
<organism evidence="2 3">
    <name type="scientific">Streptomyces luomodiensis</name>
    <dbReference type="NCBI Taxonomy" id="3026192"/>
    <lineage>
        <taxon>Bacteria</taxon>
        <taxon>Bacillati</taxon>
        <taxon>Actinomycetota</taxon>
        <taxon>Actinomycetes</taxon>
        <taxon>Kitasatosporales</taxon>
        <taxon>Streptomycetaceae</taxon>
        <taxon>Streptomyces</taxon>
    </lineage>
</organism>
<proteinExistence type="predicted"/>
<dbReference type="Gene3D" id="3.10.450.50">
    <property type="match status" value="1"/>
</dbReference>
<reference evidence="2 3" key="1">
    <citation type="submission" date="2023-02" db="EMBL/GenBank/DDBJ databases">
        <title>Streptomyces sp. SCA4-21 with antifungal activity against Fusarium oxysporum f. sp. cubense, Streptomyces sp. SCA2-17 with antifungal activity against Fusarium oxysporum f. sp. cubense.</title>
        <authorList>
            <person name="Qi D."/>
        </authorList>
    </citation>
    <scope>NUCLEOTIDE SEQUENCE [LARGE SCALE GENOMIC DNA]</scope>
    <source>
        <strain evidence="2 3">SCA4-21</strain>
    </source>
</reference>
<gene>
    <name evidence="2" type="ORF">PS467_40725</name>
</gene>
<sequence>MTDTTDTMDTTPVGVFNRCMELLLVNDIPTFLTLIHPDAVMEFPFTPPGRPRRIEGGEAVREYFMNYSRMMGTSEVTDLTVHETKDPEVLVIEFAGTSTATATGEQVDLAFVSVLRVRDGLVLHYRDYWNPLTTLALMNEAPPGAEV</sequence>
<dbReference type="InterPro" id="IPR037401">
    <property type="entry name" value="SnoaL-like"/>
</dbReference>
<name>A0ABY9VC72_9ACTN</name>
<dbReference type="Pfam" id="PF12680">
    <property type="entry name" value="SnoaL_2"/>
    <property type="match status" value="1"/>
</dbReference>
<feature type="domain" description="SnoaL-like" evidence="1">
    <location>
        <begin position="21"/>
        <end position="123"/>
    </location>
</feature>
<accession>A0ABY9VC72</accession>
<evidence type="ECO:0000313" key="2">
    <source>
        <dbReference type="EMBL" id="WNF01224.1"/>
    </source>
</evidence>
<dbReference type="InterPro" id="IPR032710">
    <property type="entry name" value="NTF2-like_dom_sf"/>
</dbReference>